<dbReference type="FunFam" id="1.20.1280.290:FF:000004">
    <property type="entry name" value="Sugar transporter SWEET"/>
    <property type="match status" value="1"/>
</dbReference>
<keyword evidence="11" id="KW-0333">Golgi apparatus</keyword>
<evidence type="ECO:0000256" key="1">
    <source>
        <dbReference type="ARBA" id="ARBA00004651"/>
    </source>
</evidence>
<evidence type="ECO:0000313" key="15">
    <source>
        <dbReference type="RefSeq" id="XP_022096333.1"/>
    </source>
</evidence>
<evidence type="ECO:0000256" key="5">
    <source>
        <dbReference type="ARBA" id="ARBA00022448"/>
    </source>
</evidence>
<dbReference type="PANTHER" id="PTHR10791:SF30">
    <property type="entry name" value="SUGAR TRANSPORTER SWEET1"/>
    <property type="match status" value="1"/>
</dbReference>
<keyword evidence="7" id="KW-0762">Sugar transport</keyword>
<keyword evidence="9" id="KW-0677">Repeat</keyword>
<sequence>MDWVLLLSRLCIVVTIASNGGGIPIFVDIIRKGTTHSVPFLPFLAGFVSNTACLGYAMLRADSVLLIVSGVGITMSTIYVSLFLFFSCQKSTTFKQLMFSGVGILCVYVYLTRIIREPYAVEIQLGLLVTFFITCMNIAPIADMGNLLKKQSSEGLSLSMASAIFVTSVLWVLYGIAVNDIALSVPSISGVVSGSIQYYLLWCYPSSGKAIKSE</sequence>
<gene>
    <name evidence="15" type="primary">LOC110982307</name>
</gene>
<evidence type="ECO:0000256" key="7">
    <source>
        <dbReference type="ARBA" id="ARBA00022597"/>
    </source>
</evidence>
<keyword evidence="8 13" id="KW-0812">Transmembrane</keyword>
<dbReference type="OrthoDB" id="409725at2759"/>
<keyword evidence="10 13" id="KW-1133">Transmembrane helix</keyword>
<dbReference type="InterPro" id="IPR004316">
    <property type="entry name" value="SWEET_rpt"/>
</dbReference>
<dbReference type="GO" id="GO:0005886">
    <property type="term" value="C:plasma membrane"/>
    <property type="evidence" value="ECO:0007669"/>
    <property type="project" value="UniProtKB-SubCell"/>
</dbReference>
<dbReference type="RefSeq" id="XP_022096333.1">
    <property type="nucleotide sequence ID" value="XM_022240641.1"/>
</dbReference>
<name>A0A8B7YSR5_ACAPL</name>
<dbReference type="Gene3D" id="1.20.1280.290">
    <property type="match status" value="2"/>
</dbReference>
<feature type="transmembrane region" description="Helical" evidence="13">
    <location>
        <begin position="39"/>
        <end position="59"/>
    </location>
</feature>
<keyword evidence="14" id="KW-1185">Reference proteome</keyword>
<dbReference type="Pfam" id="PF03083">
    <property type="entry name" value="MtN3_slv"/>
    <property type="match status" value="2"/>
</dbReference>
<evidence type="ECO:0000256" key="9">
    <source>
        <dbReference type="ARBA" id="ARBA00022737"/>
    </source>
</evidence>
<organism evidence="14 15">
    <name type="scientific">Acanthaster planci</name>
    <name type="common">Crown-of-thorns starfish</name>
    <dbReference type="NCBI Taxonomy" id="133434"/>
    <lineage>
        <taxon>Eukaryota</taxon>
        <taxon>Metazoa</taxon>
        <taxon>Echinodermata</taxon>
        <taxon>Eleutherozoa</taxon>
        <taxon>Asterozoa</taxon>
        <taxon>Asteroidea</taxon>
        <taxon>Valvatacea</taxon>
        <taxon>Valvatida</taxon>
        <taxon>Acanthasteridae</taxon>
        <taxon>Acanthaster</taxon>
    </lineage>
</organism>
<dbReference type="GO" id="GO:0000139">
    <property type="term" value="C:Golgi membrane"/>
    <property type="evidence" value="ECO:0007669"/>
    <property type="project" value="UniProtKB-SubCell"/>
</dbReference>
<accession>A0A8B7YSR5</accession>
<proteinExistence type="inferred from homology"/>
<dbReference type="AlphaFoldDB" id="A0A8B7YSR5"/>
<dbReference type="Proteomes" id="UP000694845">
    <property type="component" value="Unplaced"/>
</dbReference>
<feature type="transmembrane region" description="Helical" evidence="13">
    <location>
        <begin position="123"/>
        <end position="143"/>
    </location>
</feature>
<evidence type="ECO:0000256" key="3">
    <source>
        <dbReference type="ARBA" id="ARBA00007809"/>
    </source>
</evidence>
<dbReference type="GO" id="GO:0051119">
    <property type="term" value="F:sugar transmembrane transporter activity"/>
    <property type="evidence" value="ECO:0007669"/>
    <property type="project" value="InterPro"/>
</dbReference>
<feature type="transmembrane region" description="Helical" evidence="13">
    <location>
        <begin position="155"/>
        <end position="177"/>
    </location>
</feature>
<feature type="transmembrane region" description="Helical" evidence="13">
    <location>
        <begin position="183"/>
        <end position="204"/>
    </location>
</feature>
<protein>
    <recommendedName>
        <fullName evidence="4">Sugar transporter SWEET1</fullName>
    </recommendedName>
</protein>
<keyword evidence="6" id="KW-1003">Cell membrane</keyword>
<evidence type="ECO:0000256" key="13">
    <source>
        <dbReference type="SAM" id="Phobius"/>
    </source>
</evidence>
<dbReference type="InterPro" id="IPR047664">
    <property type="entry name" value="SWEET"/>
</dbReference>
<comment type="subcellular location">
    <subcellularLocation>
        <location evidence="1">Cell membrane</location>
        <topology evidence="1">Multi-pass membrane protein</topology>
    </subcellularLocation>
    <subcellularLocation>
        <location evidence="2">Golgi apparatus membrane</location>
        <topology evidence="2">Multi-pass membrane protein</topology>
    </subcellularLocation>
</comment>
<evidence type="ECO:0000256" key="2">
    <source>
        <dbReference type="ARBA" id="ARBA00004653"/>
    </source>
</evidence>
<evidence type="ECO:0000256" key="11">
    <source>
        <dbReference type="ARBA" id="ARBA00023034"/>
    </source>
</evidence>
<reference evidence="15" key="1">
    <citation type="submission" date="2025-08" db="UniProtKB">
        <authorList>
            <consortium name="RefSeq"/>
        </authorList>
    </citation>
    <scope>IDENTIFICATION</scope>
</reference>
<dbReference type="OMA" id="CFVCNDI"/>
<evidence type="ECO:0000256" key="6">
    <source>
        <dbReference type="ARBA" id="ARBA00022475"/>
    </source>
</evidence>
<evidence type="ECO:0000256" key="10">
    <source>
        <dbReference type="ARBA" id="ARBA00022989"/>
    </source>
</evidence>
<evidence type="ECO:0000256" key="12">
    <source>
        <dbReference type="ARBA" id="ARBA00023136"/>
    </source>
</evidence>
<dbReference type="KEGG" id="aplc:110982307"/>
<feature type="transmembrane region" description="Helical" evidence="13">
    <location>
        <begin position="65"/>
        <end position="86"/>
    </location>
</feature>
<evidence type="ECO:0000256" key="4">
    <source>
        <dbReference type="ARBA" id="ARBA00021741"/>
    </source>
</evidence>
<dbReference type="GeneID" id="110982307"/>
<keyword evidence="5" id="KW-0813">Transport</keyword>
<feature type="transmembrane region" description="Helical" evidence="13">
    <location>
        <begin position="93"/>
        <end position="111"/>
    </location>
</feature>
<comment type="similarity">
    <text evidence="3">Belongs to the SWEET sugar transporter family.</text>
</comment>
<feature type="transmembrane region" description="Helical" evidence="13">
    <location>
        <begin position="6"/>
        <end position="27"/>
    </location>
</feature>
<evidence type="ECO:0000256" key="8">
    <source>
        <dbReference type="ARBA" id="ARBA00022692"/>
    </source>
</evidence>
<evidence type="ECO:0000313" key="14">
    <source>
        <dbReference type="Proteomes" id="UP000694845"/>
    </source>
</evidence>
<dbReference type="PANTHER" id="PTHR10791">
    <property type="entry name" value="RAG1-ACTIVATING PROTEIN 1"/>
    <property type="match status" value="1"/>
</dbReference>
<keyword evidence="12 13" id="KW-0472">Membrane</keyword>